<organism evidence="7 8">
    <name type="scientific">Nocardioides pocheonensis</name>
    <dbReference type="NCBI Taxonomy" id="661485"/>
    <lineage>
        <taxon>Bacteria</taxon>
        <taxon>Bacillati</taxon>
        <taxon>Actinomycetota</taxon>
        <taxon>Actinomycetes</taxon>
        <taxon>Propionibacteriales</taxon>
        <taxon>Nocardioidaceae</taxon>
        <taxon>Nocardioides</taxon>
    </lineage>
</organism>
<evidence type="ECO:0000313" key="7">
    <source>
        <dbReference type="EMBL" id="RNM12211.1"/>
    </source>
</evidence>
<dbReference type="AlphaFoldDB" id="A0A3N0GIF1"/>
<dbReference type="PANTHER" id="PTHR43780">
    <property type="entry name" value="1-AMINOCYCLOPROPANE-1-CARBOXYLATE DEAMINASE-RELATED"/>
    <property type="match status" value="1"/>
</dbReference>
<keyword evidence="8" id="KW-1185">Reference proteome</keyword>
<dbReference type="Gene3D" id="3.40.50.1100">
    <property type="match status" value="2"/>
</dbReference>
<comment type="cofactor">
    <cofactor evidence="1">
        <name>pyridoxal 5'-phosphate</name>
        <dbReference type="ChEBI" id="CHEBI:597326"/>
    </cofactor>
</comment>
<dbReference type="PANTHER" id="PTHR43780:SF2">
    <property type="entry name" value="1-AMINOCYCLOPROPANE-1-CARBOXYLATE DEAMINASE-RELATED"/>
    <property type="match status" value="1"/>
</dbReference>
<dbReference type="InterPro" id="IPR027278">
    <property type="entry name" value="ACCD_DCysDesulf"/>
</dbReference>
<dbReference type="GO" id="GO:0019148">
    <property type="term" value="F:D-cysteine desulfhydrase activity"/>
    <property type="evidence" value="ECO:0007669"/>
    <property type="project" value="TreeGrafter"/>
</dbReference>
<comment type="caution">
    <text evidence="7">The sequence shown here is derived from an EMBL/GenBank/DDBJ whole genome shotgun (WGS) entry which is preliminary data.</text>
</comment>
<feature type="domain" description="Tryptophan synthase beta chain-like PALP" evidence="6">
    <location>
        <begin position="19"/>
        <end position="315"/>
    </location>
</feature>
<comment type="similarity">
    <text evidence="2">Belongs to the ACC deaminase/D-cysteine desulfhydrase family.</text>
</comment>
<feature type="active site" description="Nucleophile" evidence="4">
    <location>
        <position position="81"/>
    </location>
</feature>
<dbReference type="InterPro" id="IPR036052">
    <property type="entry name" value="TrpB-like_PALP_sf"/>
</dbReference>
<dbReference type="OrthoDB" id="9801249at2"/>
<dbReference type="GO" id="GO:1901605">
    <property type="term" value="P:alpha-amino acid metabolic process"/>
    <property type="evidence" value="ECO:0007669"/>
    <property type="project" value="UniProtKB-ARBA"/>
</dbReference>
<sequence>MNSSWVSTLDNLPRVGTVLAPTPLDPAVNLSDALGVEVWFKRDDLTGRGFGGNKVRTVEYLLGHALAEGHDCVVTGAGPQSNWAMLSALTATMAGLEPHLIYYGDPQPAAGNQLLAEISGACIRWTGEVDRTSLDPVLNKVARELIDSGRSPCVIPRGGATPLGCLGYVRGAIELTSQLVEHGIEATSIWLATGSCGTQAGLISGLTVLDADLPVIGVATSRTPTESAERVATLAAGTLALLGDRRNAPEPIVVGGFIGEGYGIPSDAGRWAAELVARTEGVFLDPVFGAKAMAALIEYARRDLIKGPLVYLVTGGAPTVLTK</sequence>
<keyword evidence="3 5" id="KW-0663">Pyridoxal phosphate</keyword>
<proteinExistence type="inferred from homology"/>
<dbReference type="InterPro" id="IPR001926">
    <property type="entry name" value="TrpB-like_PALP"/>
</dbReference>
<protein>
    <submittedName>
        <fullName evidence="7">Pyridoxal-phosphate dependent enzyme</fullName>
    </submittedName>
</protein>
<reference evidence="7 8" key="1">
    <citation type="submission" date="2018-11" db="EMBL/GenBank/DDBJ databases">
        <authorList>
            <person name="Li F."/>
        </authorList>
    </citation>
    <scope>NUCLEOTIDE SEQUENCE [LARGE SCALE GENOMIC DNA]</scope>
    <source>
        <strain evidence="7 8">Gsoil 818</strain>
    </source>
</reference>
<dbReference type="EMBL" id="RJSF01000046">
    <property type="protein sequence ID" value="RNM12211.1"/>
    <property type="molecule type" value="Genomic_DNA"/>
</dbReference>
<name>A0A3N0GIF1_9ACTN</name>
<evidence type="ECO:0000256" key="2">
    <source>
        <dbReference type="ARBA" id="ARBA00008639"/>
    </source>
</evidence>
<feature type="modified residue" description="N6-(pyridoxal phosphate)lysine" evidence="5">
    <location>
        <position position="54"/>
    </location>
</feature>
<dbReference type="Proteomes" id="UP000279994">
    <property type="component" value="Unassembled WGS sequence"/>
</dbReference>
<evidence type="ECO:0000256" key="1">
    <source>
        <dbReference type="ARBA" id="ARBA00001933"/>
    </source>
</evidence>
<dbReference type="PIRSF" id="PIRSF006278">
    <property type="entry name" value="ACCD_DCysDesulf"/>
    <property type="match status" value="1"/>
</dbReference>
<accession>A0A3N0GIF1</accession>
<gene>
    <name evidence="7" type="ORF">EFL26_20645</name>
</gene>
<evidence type="ECO:0000256" key="5">
    <source>
        <dbReference type="PIRSR" id="PIRSR006278-2"/>
    </source>
</evidence>
<evidence type="ECO:0000256" key="4">
    <source>
        <dbReference type="PIRSR" id="PIRSR006278-1"/>
    </source>
</evidence>
<dbReference type="SUPFAM" id="SSF53686">
    <property type="entry name" value="Tryptophan synthase beta subunit-like PLP-dependent enzymes"/>
    <property type="match status" value="1"/>
</dbReference>
<dbReference type="Pfam" id="PF00291">
    <property type="entry name" value="PALP"/>
    <property type="match status" value="1"/>
</dbReference>
<evidence type="ECO:0000259" key="6">
    <source>
        <dbReference type="Pfam" id="PF00291"/>
    </source>
</evidence>
<evidence type="ECO:0000313" key="8">
    <source>
        <dbReference type="Proteomes" id="UP000279994"/>
    </source>
</evidence>
<evidence type="ECO:0000256" key="3">
    <source>
        <dbReference type="ARBA" id="ARBA00022898"/>
    </source>
</evidence>